<reference evidence="2" key="2">
    <citation type="journal article" date="2015" name="Data Brief">
        <title>Shoot transcriptome of the giant reed, Arundo donax.</title>
        <authorList>
            <person name="Barrero R.A."/>
            <person name="Guerrero F.D."/>
            <person name="Moolhuijzen P."/>
            <person name="Goolsby J.A."/>
            <person name="Tidwell J."/>
            <person name="Bellgard S.E."/>
            <person name="Bellgard M.I."/>
        </authorList>
    </citation>
    <scope>NUCLEOTIDE SEQUENCE</scope>
    <source>
        <tissue evidence="2">Shoot tissue taken approximately 20 cm above the soil surface</tissue>
    </source>
</reference>
<sequence>MQNRLSNKMLGHSKKLGKGRILTKDGPYYNRTKAYQHFHALSRRYSTELSSLRCNRSKS</sequence>
<feature type="region of interest" description="Disordered" evidence="1">
    <location>
        <begin position="1"/>
        <end position="26"/>
    </location>
</feature>
<dbReference type="AlphaFoldDB" id="A0A0A9DHU3"/>
<evidence type="ECO:0000313" key="2">
    <source>
        <dbReference type="EMBL" id="JAD86253.1"/>
    </source>
</evidence>
<protein>
    <submittedName>
        <fullName evidence="2">Uncharacterized protein</fullName>
    </submittedName>
</protein>
<proteinExistence type="predicted"/>
<evidence type="ECO:0000256" key="1">
    <source>
        <dbReference type="SAM" id="MobiDB-lite"/>
    </source>
</evidence>
<accession>A0A0A9DHU3</accession>
<name>A0A0A9DHU3_ARUDO</name>
<reference evidence="2" key="1">
    <citation type="submission" date="2014-09" db="EMBL/GenBank/DDBJ databases">
        <authorList>
            <person name="Magalhaes I.L.F."/>
            <person name="Oliveira U."/>
            <person name="Santos F.R."/>
            <person name="Vidigal T.H.D.A."/>
            <person name="Brescovit A.D."/>
            <person name="Santos A.J."/>
        </authorList>
    </citation>
    <scope>NUCLEOTIDE SEQUENCE</scope>
    <source>
        <tissue evidence="2">Shoot tissue taken approximately 20 cm above the soil surface</tissue>
    </source>
</reference>
<organism evidence="2">
    <name type="scientific">Arundo donax</name>
    <name type="common">Giant reed</name>
    <name type="synonym">Donax arundinaceus</name>
    <dbReference type="NCBI Taxonomy" id="35708"/>
    <lineage>
        <taxon>Eukaryota</taxon>
        <taxon>Viridiplantae</taxon>
        <taxon>Streptophyta</taxon>
        <taxon>Embryophyta</taxon>
        <taxon>Tracheophyta</taxon>
        <taxon>Spermatophyta</taxon>
        <taxon>Magnoliopsida</taxon>
        <taxon>Liliopsida</taxon>
        <taxon>Poales</taxon>
        <taxon>Poaceae</taxon>
        <taxon>PACMAD clade</taxon>
        <taxon>Arundinoideae</taxon>
        <taxon>Arundineae</taxon>
        <taxon>Arundo</taxon>
    </lineage>
</organism>
<dbReference type="EMBL" id="GBRH01211642">
    <property type="protein sequence ID" value="JAD86253.1"/>
    <property type="molecule type" value="Transcribed_RNA"/>
</dbReference>